<dbReference type="InterPro" id="IPR036907">
    <property type="entry name" value="5'-Nucleotdase_C_sf"/>
</dbReference>
<feature type="domain" description="5'-Nucleotidase C-terminal" evidence="1">
    <location>
        <begin position="74"/>
        <end position="211"/>
    </location>
</feature>
<dbReference type="PROSITE" id="PS51257">
    <property type="entry name" value="PROKAR_LIPOPROTEIN"/>
    <property type="match status" value="1"/>
</dbReference>
<dbReference type="GeneID" id="47723376"/>
<dbReference type="SUPFAM" id="SSF55816">
    <property type="entry name" value="5'-nucleotidase (syn. UDP-sugar hydrolase), C-terminal domain"/>
    <property type="match status" value="1"/>
</dbReference>
<dbReference type="InterPro" id="IPR008334">
    <property type="entry name" value="5'-Nucleotdase_C"/>
</dbReference>
<dbReference type="EMBL" id="LT634361">
    <property type="protein sequence ID" value="SFZ83050.1"/>
    <property type="molecule type" value="Genomic_DNA"/>
</dbReference>
<dbReference type="STRING" id="1349785.GCA_000509405_02829"/>
<dbReference type="InterPro" id="IPR006179">
    <property type="entry name" value="5_nucleotidase/apyrase"/>
</dbReference>
<keyword evidence="2" id="KW-0378">Hydrolase</keyword>
<organism evidence="2 3">
    <name type="scientific">Tenacibaculum maritimum NCIMB 2154</name>
    <dbReference type="NCBI Taxonomy" id="1349785"/>
    <lineage>
        <taxon>Bacteria</taxon>
        <taxon>Pseudomonadati</taxon>
        <taxon>Bacteroidota</taxon>
        <taxon>Flavobacteriia</taxon>
        <taxon>Flavobacteriales</taxon>
        <taxon>Flavobacteriaceae</taxon>
        <taxon>Tenacibaculum</taxon>
    </lineage>
</organism>
<dbReference type="Gene3D" id="3.90.780.10">
    <property type="entry name" value="5'-Nucleotidase, C-terminal domain"/>
    <property type="match status" value="1"/>
</dbReference>
<dbReference type="GO" id="GO:0030288">
    <property type="term" value="C:outer membrane-bounded periplasmic space"/>
    <property type="evidence" value="ECO:0007669"/>
    <property type="project" value="TreeGrafter"/>
</dbReference>
<evidence type="ECO:0000259" key="1">
    <source>
        <dbReference type="Pfam" id="PF02872"/>
    </source>
</evidence>
<dbReference type="GO" id="GO:0008253">
    <property type="term" value="F:5'-nucleotidase activity"/>
    <property type="evidence" value="ECO:0007669"/>
    <property type="project" value="TreeGrafter"/>
</dbReference>
<name>A0A2H1EAM6_9FLAO</name>
<accession>A0A2H1EAM6</accession>
<dbReference type="Pfam" id="PF02872">
    <property type="entry name" value="5_nucleotid_C"/>
    <property type="match status" value="1"/>
</dbReference>
<sequence>MKKLTMITCLFFFLIACKKKKQSLTKITAKTILVDSNIPTNDAITRTIAPYKKKMLKEITTILSHTDKDLTRLDGKMQSSLGNLLADLCFDIANPIFKTKMHKNIDFAMFNYGGIRAGIPAGKITNKHAFELMPFENSLVVAELSGEKIIELINYFINNQKAHPLSKHIALTISENNFTLNINGVPFDKNKNYFVLTSDYLQNGGDKMIFFKAPISLTKLDYKMRDAIITYFKNTSPITSELDNRVIIK</sequence>
<dbReference type="PANTHER" id="PTHR11575:SF24">
    <property type="entry name" value="5'-NUCLEOTIDASE"/>
    <property type="match status" value="1"/>
</dbReference>
<dbReference type="PANTHER" id="PTHR11575">
    <property type="entry name" value="5'-NUCLEOTIDASE-RELATED"/>
    <property type="match status" value="1"/>
</dbReference>
<evidence type="ECO:0000313" key="3">
    <source>
        <dbReference type="Proteomes" id="UP000231564"/>
    </source>
</evidence>
<dbReference type="RefSeq" id="WP_100211328.1">
    <property type="nucleotide sequence ID" value="NZ_CP138495.1"/>
</dbReference>
<proteinExistence type="predicted"/>
<dbReference type="GO" id="GO:0009166">
    <property type="term" value="P:nucleotide catabolic process"/>
    <property type="evidence" value="ECO:0007669"/>
    <property type="project" value="InterPro"/>
</dbReference>
<dbReference type="KEGG" id="tmar:MARIT_1874"/>
<dbReference type="PRINTS" id="PR01607">
    <property type="entry name" value="APYRASEFAMLY"/>
</dbReference>
<gene>
    <name evidence="2" type="ORF">MARIT_1874</name>
</gene>
<reference evidence="2 3" key="1">
    <citation type="submission" date="2016-11" db="EMBL/GenBank/DDBJ databases">
        <authorList>
            <person name="Jaros S."/>
            <person name="Januszkiewicz K."/>
            <person name="Wedrychowicz H."/>
        </authorList>
    </citation>
    <scope>NUCLEOTIDE SEQUENCE [LARGE SCALE GENOMIC DNA]</scope>
    <source>
        <strain evidence="2">NCIMB 2154T</strain>
    </source>
</reference>
<dbReference type="OrthoDB" id="4762412at2"/>
<protein>
    <submittedName>
        <fullName evidence="2">UDP-sugar hydrolase</fullName>
    </submittedName>
</protein>
<keyword evidence="3" id="KW-1185">Reference proteome</keyword>
<dbReference type="AlphaFoldDB" id="A0A2H1EAM6"/>
<evidence type="ECO:0000313" key="2">
    <source>
        <dbReference type="EMBL" id="SFZ83050.1"/>
    </source>
</evidence>
<dbReference type="Proteomes" id="UP000231564">
    <property type="component" value="Chromosome MARIT"/>
</dbReference>
<dbReference type="GO" id="GO:0008768">
    <property type="term" value="F:UDP-sugar diphosphatase activity"/>
    <property type="evidence" value="ECO:0007669"/>
    <property type="project" value="TreeGrafter"/>
</dbReference>